<comment type="function">
    <text evidence="1 6 7">This protein is located at the 30S-50S ribosomal subunit interface and may play a role in the structure and function of the aminoacyl-tRNA binding site.</text>
</comment>
<keyword evidence="4 6" id="KW-0687">Ribonucleoprotein</keyword>
<dbReference type="PIRSF" id="PIRSF002191">
    <property type="entry name" value="Ribosomal_L19"/>
    <property type="match status" value="1"/>
</dbReference>
<dbReference type="PANTHER" id="PTHR15680:SF9">
    <property type="entry name" value="LARGE RIBOSOMAL SUBUNIT PROTEIN BL19M"/>
    <property type="match status" value="1"/>
</dbReference>
<dbReference type="PANTHER" id="PTHR15680">
    <property type="entry name" value="RIBOSOMAL PROTEIN L19"/>
    <property type="match status" value="1"/>
</dbReference>
<comment type="caution">
    <text evidence="8">The sequence shown here is derived from an EMBL/GenBank/DDBJ whole genome shotgun (WGS) entry which is preliminary data.</text>
</comment>
<dbReference type="EMBL" id="VBRA02000008">
    <property type="protein sequence ID" value="MBP3059371.1"/>
    <property type="molecule type" value="Genomic_DNA"/>
</dbReference>
<dbReference type="InterPro" id="IPR001857">
    <property type="entry name" value="Ribosomal_bL19"/>
</dbReference>
<dbReference type="RefSeq" id="WP_138108014.1">
    <property type="nucleotide sequence ID" value="NZ_VBRA02000008.1"/>
</dbReference>
<dbReference type="InterPro" id="IPR008991">
    <property type="entry name" value="Translation_prot_SH3-like_sf"/>
</dbReference>
<keyword evidence="3 6" id="KW-0689">Ribosomal protein</keyword>
<keyword evidence="9" id="KW-1185">Reference proteome</keyword>
<organism evidence="8 9">
    <name type="scientific">Texas Phoenix palm phytoplasma</name>
    <dbReference type="NCBI Taxonomy" id="176709"/>
    <lineage>
        <taxon>Bacteria</taxon>
        <taxon>Bacillati</taxon>
        <taxon>Mycoplasmatota</taxon>
        <taxon>Mollicutes</taxon>
        <taxon>Acholeplasmatales</taxon>
        <taxon>Acholeplasmataceae</taxon>
        <taxon>Candidatus Phytoplasma</taxon>
        <taxon>16SrIV (Coconut lethal yellows group)</taxon>
    </lineage>
</organism>
<accession>A0ABS5BIG5</accession>
<dbReference type="HAMAP" id="MF_00402">
    <property type="entry name" value="Ribosomal_bL19"/>
    <property type="match status" value="1"/>
</dbReference>
<evidence type="ECO:0000256" key="6">
    <source>
        <dbReference type="HAMAP-Rule" id="MF_00402"/>
    </source>
</evidence>
<dbReference type="Pfam" id="PF01245">
    <property type="entry name" value="Ribosomal_L19"/>
    <property type="match status" value="1"/>
</dbReference>
<dbReference type="PRINTS" id="PR00061">
    <property type="entry name" value="RIBOSOMALL19"/>
</dbReference>
<sequence length="117" mass="13464">MKLKGQELINSINKNSLKVLPDFKVGDFVKVFIKIEEGNKKRIQAFEGLIIRIKGSGITKTITVRKVYCGVGVERIFPIHSPLYENIEIVRKGIVRRSKIYYVRKLSSKSMKIKAKR</sequence>
<dbReference type="SUPFAM" id="SSF50104">
    <property type="entry name" value="Translation proteins SH3-like domain"/>
    <property type="match status" value="1"/>
</dbReference>
<gene>
    <name evidence="6 8" type="primary">rplS</name>
    <name evidence="8" type="ORF">FEF22_001025</name>
</gene>
<dbReference type="Gene3D" id="2.30.30.790">
    <property type="match status" value="1"/>
</dbReference>
<comment type="similarity">
    <text evidence="2 6 7">Belongs to the bacterial ribosomal protein bL19 family.</text>
</comment>
<dbReference type="NCBIfam" id="TIGR01024">
    <property type="entry name" value="rplS_bact"/>
    <property type="match status" value="1"/>
</dbReference>
<dbReference type="Proteomes" id="UP001192346">
    <property type="component" value="Unassembled WGS sequence"/>
</dbReference>
<evidence type="ECO:0000256" key="5">
    <source>
        <dbReference type="ARBA" id="ARBA00035171"/>
    </source>
</evidence>
<evidence type="ECO:0000313" key="8">
    <source>
        <dbReference type="EMBL" id="MBP3059371.1"/>
    </source>
</evidence>
<evidence type="ECO:0000256" key="1">
    <source>
        <dbReference type="ARBA" id="ARBA00002349"/>
    </source>
</evidence>
<evidence type="ECO:0000256" key="3">
    <source>
        <dbReference type="ARBA" id="ARBA00022980"/>
    </source>
</evidence>
<protein>
    <recommendedName>
        <fullName evidence="5 6">Large ribosomal subunit protein bL19</fullName>
    </recommendedName>
</protein>
<evidence type="ECO:0000313" key="9">
    <source>
        <dbReference type="Proteomes" id="UP001192346"/>
    </source>
</evidence>
<dbReference type="InterPro" id="IPR038657">
    <property type="entry name" value="Ribosomal_bL19_sf"/>
</dbReference>
<reference evidence="8" key="1">
    <citation type="submission" date="2019-10" db="EMBL/GenBank/DDBJ databases">
        <title>Whole Genome Sequencing and Characterization of Texas Phoenix Palm Decline Phytoplasma Belongs to Lethal Yellowing (16SrIV) Group.</title>
        <authorList>
            <person name="Bao M."/>
        </authorList>
    </citation>
    <scope>NUCLEOTIDE SEQUENCE [LARGE SCALE GENOMIC DNA]</scope>
    <source>
        <strain evidence="8">ACPD</strain>
    </source>
</reference>
<proteinExistence type="inferred from homology"/>
<evidence type="ECO:0000256" key="7">
    <source>
        <dbReference type="RuleBase" id="RU000559"/>
    </source>
</evidence>
<evidence type="ECO:0000256" key="4">
    <source>
        <dbReference type="ARBA" id="ARBA00023274"/>
    </source>
</evidence>
<evidence type="ECO:0000256" key="2">
    <source>
        <dbReference type="ARBA" id="ARBA00005781"/>
    </source>
</evidence>
<dbReference type="GO" id="GO:0005840">
    <property type="term" value="C:ribosome"/>
    <property type="evidence" value="ECO:0007669"/>
    <property type="project" value="UniProtKB-KW"/>
</dbReference>
<name>A0ABS5BIG5_9MOLU</name>